<evidence type="ECO:0008006" key="4">
    <source>
        <dbReference type="Google" id="ProtNLM"/>
    </source>
</evidence>
<feature type="compositionally biased region" description="Basic and acidic residues" evidence="1">
    <location>
        <begin position="1"/>
        <end position="12"/>
    </location>
</feature>
<dbReference type="InterPro" id="IPR009548">
    <property type="entry name" value="Prkrip1"/>
</dbReference>
<dbReference type="STRING" id="857566.A0A1E3PL41"/>
<reference evidence="2 3" key="1">
    <citation type="journal article" date="2016" name="Proc. Natl. Acad. Sci. U.S.A.">
        <title>Comparative genomics of biotechnologically important yeasts.</title>
        <authorList>
            <person name="Riley R."/>
            <person name="Haridas S."/>
            <person name="Wolfe K.H."/>
            <person name="Lopes M.R."/>
            <person name="Hittinger C.T."/>
            <person name="Goeker M."/>
            <person name="Salamov A.A."/>
            <person name="Wisecaver J.H."/>
            <person name="Long T.M."/>
            <person name="Calvey C.H."/>
            <person name="Aerts A.L."/>
            <person name="Barry K.W."/>
            <person name="Choi C."/>
            <person name="Clum A."/>
            <person name="Coughlan A.Y."/>
            <person name="Deshpande S."/>
            <person name="Douglass A.P."/>
            <person name="Hanson S.J."/>
            <person name="Klenk H.-P."/>
            <person name="LaButti K.M."/>
            <person name="Lapidus A."/>
            <person name="Lindquist E.A."/>
            <person name="Lipzen A.M."/>
            <person name="Meier-Kolthoff J.P."/>
            <person name="Ohm R.A."/>
            <person name="Otillar R.P."/>
            <person name="Pangilinan J.L."/>
            <person name="Peng Y."/>
            <person name="Rokas A."/>
            <person name="Rosa C.A."/>
            <person name="Scheuner C."/>
            <person name="Sibirny A.A."/>
            <person name="Slot J.C."/>
            <person name="Stielow J.B."/>
            <person name="Sun H."/>
            <person name="Kurtzman C.P."/>
            <person name="Blackwell M."/>
            <person name="Grigoriev I.V."/>
            <person name="Jeffries T.W."/>
        </authorList>
    </citation>
    <scope>NUCLEOTIDE SEQUENCE [LARGE SCALE GENOMIC DNA]</scope>
    <source>
        <strain evidence="2 3">DSM 6958</strain>
    </source>
</reference>
<dbReference type="GO" id="GO:0019901">
    <property type="term" value="F:protein kinase binding"/>
    <property type="evidence" value="ECO:0007669"/>
    <property type="project" value="TreeGrafter"/>
</dbReference>
<sequence length="192" mass="21783">MGLIKDDKHDNDNMNASTTNPLKRAKVGHHPARSSDPILQQKALLDKLMANPQKVIRTESSYASSDKCPIIPDIVANIPGSSSGASSGQFHIYKHARRRELERLQNFDEQTRAKKADEEWQARREKAKMLDQAKVGKNKKRRDKRKSANGGKKFNVDSGEREIVNYDNVENEENLKVATEKRVTVIVDEDDF</sequence>
<evidence type="ECO:0000313" key="2">
    <source>
        <dbReference type="EMBL" id="ODQ66156.1"/>
    </source>
</evidence>
<dbReference type="OrthoDB" id="10067079at2759"/>
<gene>
    <name evidence="2" type="ORF">NADFUDRAFT_51423</name>
</gene>
<dbReference type="Proteomes" id="UP000095009">
    <property type="component" value="Unassembled WGS sequence"/>
</dbReference>
<dbReference type="AlphaFoldDB" id="A0A1E3PL41"/>
<dbReference type="PANTHER" id="PTHR13507:SF0">
    <property type="entry name" value="PRKR-INTERACTING PROTEIN 1"/>
    <property type="match status" value="1"/>
</dbReference>
<dbReference type="EMBL" id="KV454409">
    <property type="protein sequence ID" value="ODQ66156.1"/>
    <property type="molecule type" value="Genomic_DNA"/>
</dbReference>
<dbReference type="PANTHER" id="PTHR13507">
    <property type="entry name" value="PRKR-INTERACTING PROTEIN 1"/>
    <property type="match status" value="1"/>
</dbReference>
<evidence type="ECO:0000256" key="1">
    <source>
        <dbReference type="SAM" id="MobiDB-lite"/>
    </source>
</evidence>
<name>A0A1E3PL41_9ASCO</name>
<dbReference type="Pfam" id="PF06658">
    <property type="entry name" value="DUF1168"/>
    <property type="match status" value="1"/>
</dbReference>
<feature type="compositionally biased region" description="Basic residues" evidence="1">
    <location>
        <begin position="136"/>
        <end position="147"/>
    </location>
</feature>
<accession>A0A1E3PL41</accession>
<feature type="region of interest" description="Disordered" evidence="1">
    <location>
        <begin position="106"/>
        <end position="161"/>
    </location>
</feature>
<organism evidence="2 3">
    <name type="scientific">Nadsonia fulvescens var. elongata DSM 6958</name>
    <dbReference type="NCBI Taxonomy" id="857566"/>
    <lineage>
        <taxon>Eukaryota</taxon>
        <taxon>Fungi</taxon>
        <taxon>Dikarya</taxon>
        <taxon>Ascomycota</taxon>
        <taxon>Saccharomycotina</taxon>
        <taxon>Dipodascomycetes</taxon>
        <taxon>Dipodascales</taxon>
        <taxon>Dipodascales incertae sedis</taxon>
        <taxon>Nadsonia</taxon>
    </lineage>
</organism>
<dbReference type="GO" id="GO:0004860">
    <property type="term" value="F:protein kinase inhibitor activity"/>
    <property type="evidence" value="ECO:0007669"/>
    <property type="project" value="TreeGrafter"/>
</dbReference>
<keyword evidence="3" id="KW-1185">Reference proteome</keyword>
<feature type="region of interest" description="Disordered" evidence="1">
    <location>
        <begin position="1"/>
        <end position="35"/>
    </location>
</feature>
<feature type="compositionally biased region" description="Basic residues" evidence="1">
    <location>
        <begin position="23"/>
        <end position="32"/>
    </location>
</feature>
<feature type="compositionally biased region" description="Basic and acidic residues" evidence="1">
    <location>
        <begin position="106"/>
        <end position="131"/>
    </location>
</feature>
<protein>
    <recommendedName>
        <fullName evidence="4">DUF1168-domain-containing protein</fullName>
    </recommendedName>
</protein>
<dbReference type="GO" id="GO:0003725">
    <property type="term" value="F:double-stranded RNA binding"/>
    <property type="evidence" value="ECO:0007669"/>
    <property type="project" value="InterPro"/>
</dbReference>
<proteinExistence type="predicted"/>
<dbReference type="GO" id="GO:0005730">
    <property type="term" value="C:nucleolus"/>
    <property type="evidence" value="ECO:0007669"/>
    <property type="project" value="TreeGrafter"/>
</dbReference>
<evidence type="ECO:0000313" key="3">
    <source>
        <dbReference type="Proteomes" id="UP000095009"/>
    </source>
</evidence>